<dbReference type="EMBL" id="CP018135">
    <property type="protein sequence ID" value="APF40091.1"/>
    <property type="molecule type" value="Genomic_DNA"/>
</dbReference>
<keyword evidence="8 9" id="KW-0862">Zinc</keyword>
<evidence type="ECO:0000256" key="5">
    <source>
        <dbReference type="ARBA" id="ARBA00022723"/>
    </source>
</evidence>
<dbReference type="GO" id="GO:0004521">
    <property type="term" value="F:RNA endonuclease activity"/>
    <property type="evidence" value="ECO:0007669"/>
    <property type="project" value="UniProtKB-UniRule"/>
</dbReference>
<proteinExistence type="inferred from homology"/>
<keyword evidence="4 9" id="KW-0540">Nuclease</keyword>
<dbReference type="InterPro" id="IPR023091">
    <property type="entry name" value="MetalPrtase_cat_dom_sf_prd"/>
</dbReference>
<dbReference type="Pfam" id="PF02130">
    <property type="entry name" value="YbeY"/>
    <property type="match status" value="1"/>
</dbReference>
<evidence type="ECO:0000256" key="1">
    <source>
        <dbReference type="ARBA" id="ARBA00010875"/>
    </source>
</evidence>
<dbReference type="InterPro" id="IPR020549">
    <property type="entry name" value="YbeY_CS"/>
</dbReference>
<evidence type="ECO:0000313" key="11">
    <source>
        <dbReference type="EMBL" id="MBB5511940.1"/>
    </source>
</evidence>
<keyword evidence="2 9" id="KW-0690">Ribosome biogenesis</keyword>
<feature type="binding site" evidence="9">
    <location>
        <position position="120"/>
    </location>
    <ligand>
        <name>Zn(2+)</name>
        <dbReference type="ChEBI" id="CHEBI:29105"/>
        <note>catalytic</note>
    </ligand>
</feature>
<organism evidence="10 12">
    <name type="scientific">Neomicrococcus aestuarii</name>
    <dbReference type="NCBI Taxonomy" id="556325"/>
    <lineage>
        <taxon>Bacteria</taxon>
        <taxon>Bacillati</taxon>
        <taxon>Actinomycetota</taxon>
        <taxon>Actinomycetes</taxon>
        <taxon>Micrococcales</taxon>
        <taxon>Micrococcaceae</taxon>
        <taxon>Neomicrococcus</taxon>
    </lineage>
</organism>
<reference evidence="11 13" key="2">
    <citation type="submission" date="2020-08" db="EMBL/GenBank/DDBJ databases">
        <title>Sequencing the genomes of 1000 actinobacteria strains.</title>
        <authorList>
            <person name="Klenk H.-P."/>
        </authorList>
    </citation>
    <scope>NUCLEOTIDE SEQUENCE [LARGE SCALE GENOMIC DNA]</scope>
    <source>
        <strain evidence="11 13">DSM 105783</strain>
    </source>
</reference>
<dbReference type="PANTHER" id="PTHR46986:SF1">
    <property type="entry name" value="ENDORIBONUCLEASE YBEY, CHLOROPLASTIC"/>
    <property type="match status" value="1"/>
</dbReference>
<evidence type="ECO:0000256" key="2">
    <source>
        <dbReference type="ARBA" id="ARBA00022517"/>
    </source>
</evidence>
<dbReference type="InterPro" id="IPR002036">
    <property type="entry name" value="YbeY"/>
</dbReference>
<dbReference type="GO" id="GO:0006364">
    <property type="term" value="P:rRNA processing"/>
    <property type="evidence" value="ECO:0007669"/>
    <property type="project" value="UniProtKB-UniRule"/>
</dbReference>
<keyword evidence="3 9" id="KW-0698">rRNA processing</keyword>
<dbReference type="Proteomes" id="UP000183530">
    <property type="component" value="Chromosome"/>
</dbReference>
<keyword evidence="9" id="KW-0963">Cytoplasm</keyword>
<sequence length="157" mass="17375">MSIEISNETSIATDLDEVRKLARHVLDSLWVHPEAEVGITLVDEEASSRLHVEWMDLEGATDVMSFPMDELTPGTPGKPSSAGMLGDIVICPMVAQDQAKAGGHSYLDEVLLLTTHGLLHLLGFDHDEPDDREEMFSLQRELLEKFLGRPAPKETIQ</sequence>
<evidence type="ECO:0000313" key="12">
    <source>
        <dbReference type="Proteomes" id="UP000183530"/>
    </source>
</evidence>
<evidence type="ECO:0000256" key="9">
    <source>
        <dbReference type="HAMAP-Rule" id="MF_00009"/>
    </source>
</evidence>
<evidence type="ECO:0000256" key="3">
    <source>
        <dbReference type="ARBA" id="ARBA00022552"/>
    </source>
</evidence>
<evidence type="ECO:0000313" key="13">
    <source>
        <dbReference type="Proteomes" id="UP000580797"/>
    </source>
</evidence>
<keyword evidence="6 9" id="KW-0255">Endonuclease</keyword>
<feature type="binding site" evidence="9">
    <location>
        <position position="126"/>
    </location>
    <ligand>
        <name>Zn(2+)</name>
        <dbReference type="ChEBI" id="CHEBI:29105"/>
        <note>catalytic</note>
    </ligand>
</feature>
<dbReference type="KEGG" id="nae:BHE16_02595"/>
<dbReference type="HAMAP" id="MF_00009">
    <property type="entry name" value="Endoribonucl_YbeY"/>
    <property type="match status" value="1"/>
</dbReference>
<dbReference type="RefSeq" id="WP_071893569.1">
    <property type="nucleotide sequence ID" value="NZ_BAAARH010000003.1"/>
</dbReference>
<dbReference type="SUPFAM" id="SSF55486">
    <property type="entry name" value="Metalloproteases ('zincins'), catalytic domain"/>
    <property type="match status" value="1"/>
</dbReference>
<evidence type="ECO:0000256" key="7">
    <source>
        <dbReference type="ARBA" id="ARBA00022801"/>
    </source>
</evidence>
<evidence type="ECO:0000256" key="8">
    <source>
        <dbReference type="ARBA" id="ARBA00022833"/>
    </source>
</evidence>
<comment type="function">
    <text evidence="9">Single strand-specific metallo-endoribonuclease involved in late-stage 70S ribosome quality control and in maturation of the 3' terminus of the 16S rRNA.</text>
</comment>
<comment type="similarity">
    <text evidence="1 9">Belongs to the endoribonuclease YbeY family.</text>
</comment>
<dbReference type="AlphaFoldDB" id="A0A1L2ZM44"/>
<name>A0A1L2ZM44_9MICC</name>
<feature type="binding site" evidence="9">
    <location>
        <position position="116"/>
    </location>
    <ligand>
        <name>Zn(2+)</name>
        <dbReference type="ChEBI" id="CHEBI:29105"/>
        <note>catalytic</note>
    </ligand>
</feature>
<dbReference type="EC" id="3.1.-.-" evidence="9"/>
<dbReference type="PANTHER" id="PTHR46986">
    <property type="entry name" value="ENDORIBONUCLEASE YBEY, CHLOROPLASTIC"/>
    <property type="match status" value="1"/>
</dbReference>
<evidence type="ECO:0000256" key="4">
    <source>
        <dbReference type="ARBA" id="ARBA00022722"/>
    </source>
</evidence>
<dbReference type="EMBL" id="JACHDR010000001">
    <property type="protein sequence ID" value="MBB5511940.1"/>
    <property type="molecule type" value="Genomic_DNA"/>
</dbReference>
<comment type="subcellular location">
    <subcellularLocation>
        <location evidence="9">Cytoplasm</location>
    </subcellularLocation>
</comment>
<dbReference type="GO" id="GO:0005737">
    <property type="term" value="C:cytoplasm"/>
    <property type="evidence" value="ECO:0007669"/>
    <property type="project" value="UniProtKB-SubCell"/>
</dbReference>
<dbReference type="STRING" id="556325.BHE16_02595"/>
<evidence type="ECO:0000256" key="6">
    <source>
        <dbReference type="ARBA" id="ARBA00022759"/>
    </source>
</evidence>
<gene>
    <name evidence="9" type="primary">ybeY</name>
    <name evidence="10" type="ORF">BHE16_02595</name>
    <name evidence="11" type="ORF">HD598_000627</name>
</gene>
<dbReference type="NCBIfam" id="TIGR00043">
    <property type="entry name" value="rRNA maturation RNase YbeY"/>
    <property type="match status" value="1"/>
</dbReference>
<dbReference type="OrthoDB" id="9807740at2"/>
<keyword evidence="12" id="KW-1185">Reference proteome</keyword>
<protein>
    <recommendedName>
        <fullName evidence="9">Endoribonuclease YbeY</fullName>
        <ecNumber evidence="9">3.1.-.-</ecNumber>
    </recommendedName>
</protein>
<accession>A0A1L2ZM44</accession>
<keyword evidence="5 9" id="KW-0479">Metal-binding</keyword>
<keyword evidence="7 9" id="KW-0378">Hydrolase</keyword>
<dbReference type="GO" id="GO:0004222">
    <property type="term" value="F:metalloendopeptidase activity"/>
    <property type="evidence" value="ECO:0007669"/>
    <property type="project" value="InterPro"/>
</dbReference>
<dbReference type="Gene3D" id="3.40.390.30">
    <property type="entry name" value="Metalloproteases ('zincins'), catalytic domain"/>
    <property type="match status" value="1"/>
</dbReference>
<dbReference type="PROSITE" id="PS01306">
    <property type="entry name" value="UPF0054"/>
    <property type="match status" value="1"/>
</dbReference>
<comment type="cofactor">
    <cofactor evidence="9">
        <name>Zn(2+)</name>
        <dbReference type="ChEBI" id="CHEBI:29105"/>
    </cofactor>
    <text evidence="9">Binds 1 zinc ion.</text>
</comment>
<dbReference type="Proteomes" id="UP000580797">
    <property type="component" value="Unassembled WGS sequence"/>
</dbReference>
<evidence type="ECO:0000313" key="10">
    <source>
        <dbReference type="EMBL" id="APF40091.1"/>
    </source>
</evidence>
<dbReference type="GO" id="GO:0008270">
    <property type="term" value="F:zinc ion binding"/>
    <property type="evidence" value="ECO:0007669"/>
    <property type="project" value="UniProtKB-UniRule"/>
</dbReference>
<reference evidence="10 12" key="1">
    <citation type="submission" date="2016-11" db="EMBL/GenBank/DDBJ databases">
        <title>Genome sequencing of Zhihengliuella aestuarii B18 antagonistic to Plasmodiophora brassicae.</title>
        <authorList>
            <person name="Luo Y."/>
        </authorList>
    </citation>
    <scope>NUCLEOTIDE SEQUENCE [LARGE SCALE GENOMIC DNA]</scope>
    <source>
        <strain evidence="10 12">B18</strain>
    </source>
</reference>